<name>A0A380TR79_9PAST</name>
<dbReference type="InterPro" id="IPR014972">
    <property type="entry name" value="Phage_Mu_Gp37"/>
</dbReference>
<proteinExistence type="predicted"/>
<sequence>MSVIAETSANLIAKINALCGDYLQEVAEHPGQWDESSIRRLVRNPPAVYVAWLGQVPNERPFTVTARWGIFVVADVLNGQRNDSVGIYQVVEKLTAGLHHTHIEPSNMFELISVQNLWSDTQSDMGVAVYGMYFNALQPLETDVDAANLDDFRIYAHTLDQAKEPNVIDGTTRLIVNLPSSGDENDNVQN</sequence>
<evidence type="ECO:0000313" key="2">
    <source>
        <dbReference type="Proteomes" id="UP000254649"/>
    </source>
</evidence>
<organism evidence="1 2">
    <name type="scientific">[Actinobacillus] rossii</name>
    <dbReference type="NCBI Taxonomy" id="123820"/>
    <lineage>
        <taxon>Bacteria</taxon>
        <taxon>Pseudomonadati</taxon>
        <taxon>Pseudomonadota</taxon>
        <taxon>Gammaproteobacteria</taxon>
        <taxon>Pasteurellales</taxon>
        <taxon>Pasteurellaceae</taxon>
    </lineage>
</organism>
<dbReference type="Pfam" id="PF08873">
    <property type="entry name" value="Phage_Mu_Gp37"/>
    <property type="match status" value="1"/>
</dbReference>
<protein>
    <submittedName>
        <fullName evidence="1">Mu-like prophage protein gp37</fullName>
    </submittedName>
</protein>
<dbReference type="OrthoDB" id="6160520at2"/>
<reference evidence="1 2" key="1">
    <citation type="submission" date="2018-06" db="EMBL/GenBank/DDBJ databases">
        <authorList>
            <consortium name="Pathogen Informatics"/>
            <person name="Doyle S."/>
        </authorList>
    </citation>
    <scope>NUCLEOTIDE SEQUENCE [LARGE SCALE GENOMIC DNA]</scope>
    <source>
        <strain evidence="1 2">NCTC10801</strain>
    </source>
</reference>
<evidence type="ECO:0000313" key="1">
    <source>
        <dbReference type="EMBL" id="SUT89808.1"/>
    </source>
</evidence>
<dbReference type="AlphaFoldDB" id="A0A380TR79"/>
<keyword evidence="2" id="KW-1185">Reference proteome</keyword>
<dbReference type="EMBL" id="UFRQ01000003">
    <property type="protein sequence ID" value="SUT89808.1"/>
    <property type="molecule type" value="Genomic_DNA"/>
</dbReference>
<gene>
    <name evidence="1" type="ORF">NCTC10801_01062</name>
</gene>
<accession>A0A380TR79</accession>
<dbReference type="Proteomes" id="UP000254649">
    <property type="component" value="Unassembled WGS sequence"/>
</dbReference>